<dbReference type="VEuPathDB" id="TriTrypDB:BSAL_76560c"/>
<protein>
    <submittedName>
        <fullName evidence="1">Uncharacterized protein</fullName>
    </submittedName>
</protein>
<dbReference type="EMBL" id="CYKH01000720">
    <property type="protein sequence ID" value="CUG26093.1"/>
    <property type="molecule type" value="Genomic_DNA"/>
</dbReference>
<name>A0A0S4IZF0_BODSA</name>
<organism evidence="1 2">
    <name type="scientific">Bodo saltans</name>
    <name type="common">Flagellated protozoan</name>
    <dbReference type="NCBI Taxonomy" id="75058"/>
    <lineage>
        <taxon>Eukaryota</taxon>
        <taxon>Discoba</taxon>
        <taxon>Euglenozoa</taxon>
        <taxon>Kinetoplastea</taxon>
        <taxon>Metakinetoplastina</taxon>
        <taxon>Eubodonida</taxon>
        <taxon>Bodonidae</taxon>
        <taxon>Bodo</taxon>
    </lineage>
</organism>
<gene>
    <name evidence="1" type="ORF">BSAL_76560c</name>
</gene>
<proteinExistence type="predicted"/>
<keyword evidence="2" id="KW-1185">Reference proteome</keyword>
<dbReference type="Proteomes" id="UP000051952">
    <property type="component" value="Unassembled WGS sequence"/>
</dbReference>
<evidence type="ECO:0000313" key="1">
    <source>
        <dbReference type="EMBL" id="CUG26093.1"/>
    </source>
</evidence>
<sequence>MATNYRSESAATATRVICAATHDDGTLVCTLLALASALQIVATTINICSATLANTSANVSVIHPSSNSTDIVVSASGEYNVSCSASPVPLAANTYVYVVGCASAANSSSSVVHLQLFSAPTQVVISDDPEQLTFLHRSMTLPVLGLAGCSVVVTYLNGTSQPPAGATSPRQAHVFVYSSSVMTSIAILLQSVLYLEGSFVAIAGNYSGSIGTVQINATYGSYVVCRNGLSQSQTGTSLLWLAPGSSHIATLSILVRGTDVSASTNTILGSGFFLINIDNTSSNFTDVPELHMIEIDSVIGSLYSYQMWLTMWIRASIFGNVFSAYPRFDGVVNFINCSIYAPTSALLQFDNPQRLLLALHNITVYGGFFLQLPSGGTTLLCGAVIVDILNSTLSLFNAHFFDTFALGSSSGRHVGVLSMSTTE</sequence>
<reference evidence="2" key="1">
    <citation type="submission" date="2015-09" db="EMBL/GenBank/DDBJ databases">
        <authorList>
            <consortium name="Pathogen Informatics"/>
        </authorList>
    </citation>
    <scope>NUCLEOTIDE SEQUENCE [LARGE SCALE GENOMIC DNA]</scope>
    <source>
        <strain evidence="2">Lake Konstanz</strain>
    </source>
</reference>
<evidence type="ECO:0000313" key="2">
    <source>
        <dbReference type="Proteomes" id="UP000051952"/>
    </source>
</evidence>
<accession>A0A0S4IZF0</accession>
<dbReference type="AlphaFoldDB" id="A0A0S4IZF0"/>